<proteinExistence type="predicted"/>
<dbReference type="EMBL" id="JAGRRH010000013">
    <property type="protein sequence ID" value="KAG7361315.1"/>
    <property type="molecule type" value="Genomic_DNA"/>
</dbReference>
<gene>
    <name evidence="2" type="ORF">IV203_036415</name>
</gene>
<dbReference type="OrthoDB" id="10433582at2759"/>
<comment type="caution">
    <text evidence="2">The sequence shown here is derived from an EMBL/GenBank/DDBJ whole genome shotgun (WGS) entry which is preliminary data.</text>
</comment>
<feature type="compositionally biased region" description="Basic and acidic residues" evidence="1">
    <location>
        <begin position="32"/>
        <end position="44"/>
    </location>
</feature>
<reference evidence="2" key="1">
    <citation type="journal article" date="2021" name="Sci. Rep.">
        <title>Diploid genomic architecture of Nitzschia inconspicua, an elite biomass production diatom.</title>
        <authorList>
            <person name="Oliver A."/>
            <person name="Podell S."/>
            <person name="Pinowska A."/>
            <person name="Traller J.C."/>
            <person name="Smith S.R."/>
            <person name="McClure R."/>
            <person name="Beliaev A."/>
            <person name="Bohutskyi P."/>
            <person name="Hill E.A."/>
            <person name="Rabines A."/>
            <person name="Zheng H."/>
            <person name="Allen L.Z."/>
            <person name="Kuo A."/>
            <person name="Grigoriev I.V."/>
            <person name="Allen A.E."/>
            <person name="Hazlebeck D."/>
            <person name="Allen E.E."/>
        </authorList>
    </citation>
    <scope>NUCLEOTIDE SEQUENCE</scope>
    <source>
        <strain evidence="2">Hildebrandi</strain>
    </source>
</reference>
<evidence type="ECO:0000313" key="2">
    <source>
        <dbReference type="EMBL" id="KAG7361315.1"/>
    </source>
</evidence>
<feature type="compositionally biased region" description="Polar residues" evidence="1">
    <location>
        <begin position="1"/>
        <end position="10"/>
    </location>
</feature>
<feature type="region of interest" description="Disordered" evidence="1">
    <location>
        <begin position="59"/>
        <end position="78"/>
    </location>
</feature>
<protein>
    <submittedName>
        <fullName evidence="2">Uncharacterized protein</fullName>
    </submittedName>
</protein>
<organism evidence="2 3">
    <name type="scientific">Nitzschia inconspicua</name>
    <dbReference type="NCBI Taxonomy" id="303405"/>
    <lineage>
        <taxon>Eukaryota</taxon>
        <taxon>Sar</taxon>
        <taxon>Stramenopiles</taxon>
        <taxon>Ochrophyta</taxon>
        <taxon>Bacillariophyta</taxon>
        <taxon>Bacillariophyceae</taxon>
        <taxon>Bacillariophycidae</taxon>
        <taxon>Bacillariales</taxon>
        <taxon>Bacillariaceae</taxon>
        <taxon>Nitzschia</taxon>
    </lineage>
</organism>
<reference evidence="2" key="2">
    <citation type="submission" date="2021-04" db="EMBL/GenBank/DDBJ databases">
        <authorList>
            <person name="Podell S."/>
        </authorList>
    </citation>
    <scope>NUCLEOTIDE SEQUENCE</scope>
    <source>
        <strain evidence="2">Hildebrandi</strain>
    </source>
</reference>
<feature type="region of interest" description="Disordered" evidence="1">
    <location>
        <begin position="1"/>
        <end position="49"/>
    </location>
</feature>
<feature type="region of interest" description="Disordered" evidence="1">
    <location>
        <begin position="214"/>
        <end position="256"/>
    </location>
</feature>
<dbReference type="Proteomes" id="UP000693970">
    <property type="component" value="Unassembled WGS sequence"/>
</dbReference>
<keyword evidence="3" id="KW-1185">Reference proteome</keyword>
<accession>A0A9K3PVR5</accession>
<feature type="compositionally biased region" description="Basic residues" evidence="1">
    <location>
        <begin position="226"/>
        <end position="238"/>
    </location>
</feature>
<evidence type="ECO:0000256" key="1">
    <source>
        <dbReference type="SAM" id="MobiDB-lite"/>
    </source>
</evidence>
<name>A0A9K3PVR5_9STRA</name>
<sequence>MERSLTQPSEAVSDHRTLHTQTLGVHGEQTPEEPHPTAKQRQYESKQQPHLSILQPLMMKPGLSDSKSGSISEQRGIDTHSIRVRFNINEVEEDRRTERGIQARRERKENKKMAEQNREGRIRATLAIIRSHARSANLLRLCRSDNRVDVLLNLFLDLFVGPNRSMRQRMVAFRALPQNQFTNLTPQMENSLTALQGEPSFSMMFSAYLPSAVVTSEDSDEDQSPRARRLRRRWRRRQRQEGRQDAENRRRAAPVF</sequence>
<evidence type="ECO:0000313" key="3">
    <source>
        <dbReference type="Proteomes" id="UP000693970"/>
    </source>
</evidence>
<feature type="compositionally biased region" description="Basic and acidic residues" evidence="1">
    <location>
        <begin position="239"/>
        <end position="250"/>
    </location>
</feature>
<dbReference type="AlphaFoldDB" id="A0A9K3PVR5"/>